<organism evidence="2 3">
    <name type="scientific">Canavalia gladiata</name>
    <name type="common">Sword bean</name>
    <name type="synonym">Dolichos gladiatus</name>
    <dbReference type="NCBI Taxonomy" id="3824"/>
    <lineage>
        <taxon>Eukaryota</taxon>
        <taxon>Viridiplantae</taxon>
        <taxon>Streptophyta</taxon>
        <taxon>Embryophyta</taxon>
        <taxon>Tracheophyta</taxon>
        <taxon>Spermatophyta</taxon>
        <taxon>Magnoliopsida</taxon>
        <taxon>eudicotyledons</taxon>
        <taxon>Gunneridae</taxon>
        <taxon>Pentapetalae</taxon>
        <taxon>rosids</taxon>
        <taxon>fabids</taxon>
        <taxon>Fabales</taxon>
        <taxon>Fabaceae</taxon>
        <taxon>Papilionoideae</taxon>
        <taxon>50 kb inversion clade</taxon>
        <taxon>NPAAA clade</taxon>
        <taxon>indigoferoid/millettioid clade</taxon>
        <taxon>Phaseoleae</taxon>
        <taxon>Canavalia</taxon>
    </lineage>
</organism>
<evidence type="ECO:0000313" key="3">
    <source>
        <dbReference type="Proteomes" id="UP001367508"/>
    </source>
</evidence>
<keyword evidence="1" id="KW-1133">Transmembrane helix</keyword>
<protein>
    <submittedName>
        <fullName evidence="2">Uncharacterized protein</fullName>
    </submittedName>
</protein>
<reference evidence="2 3" key="1">
    <citation type="submission" date="2024-01" db="EMBL/GenBank/DDBJ databases">
        <title>The genomes of 5 underutilized Papilionoideae crops provide insights into root nodulation and disease resistanc.</title>
        <authorList>
            <person name="Jiang F."/>
        </authorList>
    </citation>
    <scope>NUCLEOTIDE SEQUENCE [LARGE SCALE GENOMIC DNA]</scope>
    <source>
        <strain evidence="2">LVBAO_FW01</strain>
        <tissue evidence="2">Leaves</tissue>
    </source>
</reference>
<comment type="caution">
    <text evidence="2">The sequence shown here is derived from an EMBL/GenBank/DDBJ whole genome shotgun (WGS) entry which is preliminary data.</text>
</comment>
<proteinExistence type="predicted"/>
<name>A0AAN9JW16_CANGL</name>
<evidence type="ECO:0000256" key="1">
    <source>
        <dbReference type="SAM" id="Phobius"/>
    </source>
</evidence>
<gene>
    <name evidence="2" type="ORF">VNO77_42529</name>
</gene>
<sequence>MAATLQSLRSMPSGCLIHHSSFITLHNFSVFDFGIDLCLEEQWVCHDSGVLELISMRRGRKFCGYVRILWGCGLLWIMDAD</sequence>
<evidence type="ECO:0000313" key="2">
    <source>
        <dbReference type="EMBL" id="KAK7304644.1"/>
    </source>
</evidence>
<feature type="transmembrane region" description="Helical" evidence="1">
    <location>
        <begin position="62"/>
        <end position="78"/>
    </location>
</feature>
<dbReference type="EMBL" id="JAYMYQ010000011">
    <property type="protein sequence ID" value="KAK7304644.1"/>
    <property type="molecule type" value="Genomic_DNA"/>
</dbReference>
<dbReference type="Proteomes" id="UP001367508">
    <property type="component" value="Unassembled WGS sequence"/>
</dbReference>
<keyword evidence="1" id="KW-0812">Transmembrane</keyword>
<accession>A0AAN9JW16</accession>
<keyword evidence="1" id="KW-0472">Membrane</keyword>
<keyword evidence="3" id="KW-1185">Reference proteome</keyword>
<dbReference type="AlphaFoldDB" id="A0AAN9JW16"/>